<dbReference type="InterPro" id="IPR011991">
    <property type="entry name" value="ArsR-like_HTH"/>
</dbReference>
<dbReference type="EMBL" id="CP060782">
    <property type="protein sequence ID" value="QNP45124.1"/>
    <property type="molecule type" value="Genomic_DNA"/>
</dbReference>
<dbReference type="SMART" id="SM00418">
    <property type="entry name" value="HTH_ARSR"/>
    <property type="match status" value="1"/>
</dbReference>
<dbReference type="InterPro" id="IPR036388">
    <property type="entry name" value="WH-like_DNA-bd_sf"/>
</dbReference>
<sequence>MLNDSLALTRTFQALADPVRRGMLARLSRGPASVSELANPLPISLPAVMQHLKALEESGLVRSEKKGRVRTVQLEPKRLETAESWIAERRTEWEAQLDRFEKYLSTLKNDGETH</sequence>
<accession>A0ABX6T5J8</accession>
<dbReference type="CDD" id="cd00090">
    <property type="entry name" value="HTH_ARSR"/>
    <property type="match status" value="1"/>
</dbReference>
<dbReference type="Pfam" id="PF12840">
    <property type="entry name" value="HTH_20"/>
    <property type="match status" value="1"/>
</dbReference>
<organism evidence="2 3">
    <name type="scientific">Sphingomonas sediminicola</name>
    <dbReference type="NCBI Taxonomy" id="386874"/>
    <lineage>
        <taxon>Bacteria</taxon>
        <taxon>Pseudomonadati</taxon>
        <taxon>Pseudomonadota</taxon>
        <taxon>Alphaproteobacteria</taxon>
        <taxon>Sphingomonadales</taxon>
        <taxon>Sphingomonadaceae</taxon>
        <taxon>Sphingomonas</taxon>
    </lineage>
</organism>
<dbReference type="PANTHER" id="PTHR38600:SF2">
    <property type="entry name" value="SLL0088 PROTEIN"/>
    <property type="match status" value="1"/>
</dbReference>
<reference evidence="2 3" key="1">
    <citation type="submission" date="2020-08" db="EMBL/GenBank/DDBJ databases">
        <title>Genome sequence of Sphingomonas sediminicola KACC 15039T.</title>
        <authorList>
            <person name="Hyun D.-W."/>
            <person name="Bae J.-W."/>
        </authorList>
    </citation>
    <scope>NUCLEOTIDE SEQUENCE [LARGE SCALE GENOMIC DNA]</scope>
    <source>
        <strain evidence="2 3">KACC 15039</strain>
    </source>
</reference>
<evidence type="ECO:0000259" key="1">
    <source>
        <dbReference type="PROSITE" id="PS50987"/>
    </source>
</evidence>
<evidence type="ECO:0000313" key="3">
    <source>
        <dbReference type="Proteomes" id="UP000516105"/>
    </source>
</evidence>
<dbReference type="SUPFAM" id="SSF46785">
    <property type="entry name" value="Winged helix' DNA-binding domain"/>
    <property type="match status" value="1"/>
</dbReference>
<evidence type="ECO:0000313" key="2">
    <source>
        <dbReference type="EMBL" id="QNP45124.1"/>
    </source>
</evidence>
<dbReference type="PROSITE" id="PS50987">
    <property type="entry name" value="HTH_ARSR_2"/>
    <property type="match status" value="1"/>
</dbReference>
<dbReference type="Proteomes" id="UP000516105">
    <property type="component" value="Chromosome"/>
</dbReference>
<dbReference type="PANTHER" id="PTHR38600">
    <property type="entry name" value="TRANSCRIPTIONAL REGULATORY PROTEIN"/>
    <property type="match status" value="1"/>
</dbReference>
<proteinExistence type="predicted"/>
<gene>
    <name evidence="2" type="ORF">H9L14_10680</name>
</gene>
<dbReference type="InterPro" id="IPR036390">
    <property type="entry name" value="WH_DNA-bd_sf"/>
</dbReference>
<dbReference type="InterPro" id="IPR001845">
    <property type="entry name" value="HTH_ArsR_DNA-bd_dom"/>
</dbReference>
<dbReference type="PRINTS" id="PR00778">
    <property type="entry name" value="HTHARSR"/>
</dbReference>
<protein>
    <submittedName>
        <fullName evidence="2">Winged helix-turn-helix transcriptional regulator</fullName>
    </submittedName>
</protein>
<dbReference type="Gene3D" id="1.10.10.10">
    <property type="entry name" value="Winged helix-like DNA-binding domain superfamily/Winged helix DNA-binding domain"/>
    <property type="match status" value="1"/>
</dbReference>
<feature type="domain" description="HTH arsR-type" evidence="1">
    <location>
        <begin position="1"/>
        <end position="94"/>
    </location>
</feature>
<name>A0ABX6T5J8_9SPHN</name>
<dbReference type="NCBIfam" id="NF033788">
    <property type="entry name" value="HTH_metalloreg"/>
    <property type="match status" value="1"/>
</dbReference>
<dbReference type="RefSeq" id="WP_187708080.1">
    <property type="nucleotide sequence ID" value="NZ_CP060782.1"/>
</dbReference>
<keyword evidence="3" id="KW-1185">Reference proteome</keyword>